<name>A0A9N9CLF9_9GLOM</name>
<reference evidence="2" key="1">
    <citation type="submission" date="2021-06" db="EMBL/GenBank/DDBJ databases">
        <authorList>
            <person name="Kallberg Y."/>
            <person name="Tangrot J."/>
            <person name="Rosling A."/>
        </authorList>
    </citation>
    <scope>NUCLEOTIDE SEQUENCE</scope>
    <source>
        <strain evidence="2">FL130A</strain>
    </source>
</reference>
<evidence type="ECO:0000313" key="3">
    <source>
        <dbReference type="Proteomes" id="UP000789508"/>
    </source>
</evidence>
<protein>
    <submittedName>
        <fullName evidence="2">7136_t:CDS:1</fullName>
    </submittedName>
</protein>
<dbReference type="EMBL" id="CAJVPS010004779">
    <property type="protein sequence ID" value="CAG8607747.1"/>
    <property type="molecule type" value="Genomic_DNA"/>
</dbReference>
<comment type="caution">
    <text evidence="2">The sequence shown here is derived from an EMBL/GenBank/DDBJ whole genome shotgun (WGS) entry which is preliminary data.</text>
</comment>
<dbReference type="AlphaFoldDB" id="A0A9N9CLF9"/>
<accession>A0A9N9CLF9</accession>
<gene>
    <name evidence="2" type="ORF">ALEPTO_LOCUS8427</name>
</gene>
<keyword evidence="3" id="KW-1185">Reference proteome</keyword>
<dbReference type="OrthoDB" id="2448808at2759"/>
<feature type="region of interest" description="Disordered" evidence="1">
    <location>
        <begin position="133"/>
        <end position="179"/>
    </location>
</feature>
<evidence type="ECO:0000313" key="2">
    <source>
        <dbReference type="EMBL" id="CAG8607747.1"/>
    </source>
</evidence>
<organism evidence="2 3">
    <name type="scientific">Ambispora leptoticha</name>
    <dbReference type="NCBI Taxonomy" id="144679"/>
    <lineage>
        <taxon>Eukaryota</taxon>
        <taxon>Fungi</taxon>
        <taxon>Fungi incertae sedis</taxon>
        <taxon>Mucoromycota</taxon>
        <taxon>Glomeromycotina</taxon>
        <taxon>Glomeromycetes</taxon>
        <taxon>Archaeosporales</taxon>
        <taxon>Ambisporaceae</taxon>
        <taxon>Ambispora</taxon>
    </lineage>
</organism>
<evidence type="ECO:0000256" key="1">
    <source>
        <dbReference type="SAM" id="MobiDB-lite"/>
    </source>
</evidence>
<sequence>MSTTEEKSTPWSTYFNITLPEDYSFLEIGSDEKGKVPVDWKKFVGKEPTQLREALRVVNLTVICVTVMGHRKYFKDVDTFWNQLEASNSVIQDTTEVFKNSISSVNSAIKNVNNTVLKYNGAIKDIENVKPNSGSVLGKRQNSGSSGYDSSTESDGNEIAKKKQARKKAESITDNNSDGEELANTLGYDGFDFSLRASLFEREWISPLCMEKLLFSNRNIQCLCKKKINLPGMLHAI</sequence>
<proteinExistence type="predicted"/>
<dbReference type="Proteomes" id="UP000789508">
    <property type="component" value="Unassembled WGS sequence"/>
</dbReference>
<feature type="compositionally biased region" description="Low complexity" evidence="1">
    <location>
        <begin position="143"/>
        <end position="154"/>
    </location>
</feature>